<gene>
    <name evidence="8" type="ORF">NGB36_30915</name>
</gene>
<dbReference type="SUPFAM" id="SSF50475">
    <property type="entry name" value="FMN-binding split barrel"/>
    <property type="match status" value="1"/>
</dbReference>
<dbReference type="EMBL" id="JANFNG010000044">
    <property type="protein sequence ID" value="MCQ4084859.1"/>
    <property type="molecule type" value="Genomic_DNA"/>
</dbReference>
<reference evidence="8" key="1">
    <citation type="submission" date="2022-06" db="EMBL/GenBank/DDBJ databases">
        <title>Draft genome sequence of Streptomyces sp. RB6PN25 isolated from peat swamp forest in Thailand.</title>
        <authorList>
            <person name="Duangmal K."/>
            <person name="Klaysubun C."/>
        </authorList>
    </citation>
    <scope>NUCLEOTIDE SEQUENCE</scope>
    <source>
        <strain evidence="8">RB6PN25</strain>
    </source>
</reference>
<dbReference type="InterPro" id="IPR012349">
    <property type="entry name" value="Split_barrel_FMN-bd"/>
</dbReference>
<dbReference type="RefSeq" id="WP_255923942.1">
    <property type="nucleotide sequence ID" value="NZ_JANFNG010000044.1"/>
</dbReference>
<dbReference type="PANTHER" id="PTHR10851">
    <property type="entry name" value="PYRIDOXINE-5-PHOSPHATE OXIDASE"/>
    <property type="match status" value="1"/>
</dbReference>
<evidence type="ECO:0000259" key="7">
    <source>
        <dbReference type="Pfam" id="PF10590"/>
    </source>
</evidence>
<evidence type="ECO:0000256" key="5">
    <source>
        <dbReference type="ARBA" id="ARBA00023002"/>
    </source>
</evidence>
<evidence type="ECO:0000313" key="8">
    <source>
        <dbReference type="EMBL" id="MCQ4084859.1"/>
    </source>
</evidence>
<comment type="cofactor">
    <cofactor evidence="1">
        <name>FMN</name>
        <dbReference type="ChEBI" id="CHEBI:58210"/>
    </cofactor>
</comment>
<evidence type="ECO:0000256" key="4">
    <source>
        <dbReference type="ARBA" id="ARBA00022643"/>
    </source>
</evidence>
<evidence type="ECO:0000256" key="2">
    <source>
        <dbReference type="ARBA" id="ARBA00007301"/>
    </source>
</evidence>
<proteinExistence type="inferred from homology"/>
<protein>
    <submittedName>
        <fullName evidence="8">Pyridoxal 5'-phosphate synthase</fullName>
        <ecNumber evidence="8">1.4.3.5</ecNumber>
    </submittedName>
</protein>
<comment type="caution">
    <text evidence="8">The sequence shown here is derived from an EMBL/GenBank/DDBJ whole genome shotgun (WGS) entry which is preliminary data.</text>
</comment>
<keyword evidence="9" id="KW-1185">Reference proteome</keyword>
<organism evidence="8 9">
    <name type="scientific">Streptomyces humicola</name>
    <dbReference type="NCBI Taxonomy" id="2953240"/>
    <lineage>
        <taxon>Bacteria</taxon>
        <taxon>Bacillati</taxon>
        <taxon>Actinomycetota</taxon>
        <taxon>Actinomycetes</taxon>
        <taxon>Kitasatosporales</taxon>
        <taxon>Streptomycetaceae</taxon>
        <taxon>Streptomyces</taxon>
    </lineage>
</organism>
<name>A0ABT1Q4K6_9ACTN</name>
<feature type="domain" description="Pyridoxamine 5'-phosphate oxidase N-terminal" evidence="6">
    <location>
        <begin position="40"/>
        <end position="177"/>
    </location>
</feature>
<evidence type="ECO:0000256" key="3">
    <source>
        <dbReference type="ARBA" id="ARBA00022630"/>
    </source>
</evidence>
<keyword evidence="4" id="KW-0288">FMN</keyword>
<sequence length="221" mass="24435">MDTDAWSERLRRVPALAGPLPGFDTERAPAAPGVLFGQWLTRALDDGVPEPHVMTLSTVDASGRPSARVLLLRGFDPDDCAFVFATDAGSRKGAELAGNPHAALTWYWPLHGRQVRITGAVEALDRRAARRDFLGRSDASRIAGFTGRMSADLASPEEYQEGRARARDVLAADPQAVPEGHTVYRLRADEAEFFQGDTGRFHRRLRYVRDDGGWRRGLLWP</sequence>
<dbReference type="Pfam" id="PF10590">
    <property type="entry name" value="PNP_phzG_C"/>
    <property type="match status" value="1"/>
</dbReference>
<evidence type="ECO:0000313" key="9">
    <source>
        <dbReference type="Proteomes" id="UP001057702"/>
    </source>
</evidence>
<dbReference type="PANTHER" id="PTHR10851:SF0">
    <property type="entry name" value="PYRIDOXINE-5'-PHOSPHATE OXIDASE"/>
    <property type="match status" value="1"/>
</dbReference>
<dbReference type="InterPro" id="IPR011576">
    <property type="entry name" value="Pyridox_Oxase_N"/>
</dbReference>
<dbReference type="InterPro" id="IPR000659">
    <property type="entry name" value="Pyridox_Oxase"/>
</dbReference>
<dbReference type="GO" id="GO:0004733">
    <property type="term" value="F:pyridoxamine phosphate oxidase activity"/>
    <property type="evidence" value="ECO:0007669"/>
    <property type="project" value="UniProtKB-EC"/>
</dbReference>
<dbReference type="Pfam" id="PF01243">
    <property type="entry name" value="PNPOx_N"/>
    <property type="match status" value="1"/>
</dbReference>
<dbReference type="Proteomes" id="UP001057702">
    <property type="component" value="Unassembled WGS sequence"/>
</dbReference>
<accession>A0ABT1Q4K6</accession>
<dbReference type="PIRSF" id="PIRSF000190">
    <property type="entry name" value="Pyd_amn-ph_oxd"/>
    <property type="match status" value="1"/>
</dbReference>
<dbReference type="EC" id="1.4.3.5" evidence="8"/>
<evidence type="ECO:0000256" key="1">
    <source>
        <dbReference type="ARBA" id="ARBA00001917"/>
    </source>
</evidence>
<keyword evidence="5 8" id="KW-0560">Oxidoreductase</keyword>
<feature type="domain" description="Pyridoxine 5'-phosphate oxidase dimerisation C-terminal" evidence="7">
    <location>
        <begin position="182"/>
        <end position="221"/>
    </location>
</feature>
<dbReference type="Gene3D" id="2.30.110.10">
    <property type="entry name" value="Electron Transport, Fmn-binding Protein, Chain A"/>
    <property type="match status" value="1"/>
</dbReference>
<dbReference type="NCBIfam" id="NF004231">
    <property type="entry name" value="PRK05679.1"/>
    <property type="match status" value="1"/>
</dbReference>
<comment type="similarity">
    <text evidence="2">Belongs to the pyridoxamine 5'-phosphate oxidase family.</text>
</comment>
<keyword evidence="3" id="KW-0285">Flavoprotein</keyword>
<dbReference type="InterPro" id="IPR019576">
    <property type="entry name" value="Pyridoxamine_oxidase_dimer_C"/>
</dbReference>
<evidence type="ECO:0000259" key="6">
    <source>
        <dbReference type="Pfam" id="PF01243"/>
    </source>
</evidence>